<evidence type="ECO:0000256" key="1">
    <source>
        <dbReference type="SAM" id="Phobius"/>
    </source>
</evidence>
<gene>
    <name evidence="2" type="ORF">BaRGS_00032489</name>
</gene>
<proteinExistence type="predicted"/>
<keyword evidence="1" id="KW-0472">Membrane</keyword>
<feature type="transmembrane region" description="Helical" evidence="1">
    <location>
        <begin position="77"/>
        <end position="95"/>
    </location>
</feature>
<dbReference type="AlphaFoldDB" id="A0ABD0JNK2"/>
<name>A0ABD0JNK2_9CAEN</name>
<keyword evidence="1" id="KW-0812">Transmembrane</keyword>
<dbReference type="EMBL" id="JACVVK020000380">
    <property type="protein sequence ID" value="KAK7476296.1"/>
    <property type="molecule type" value="Genomic_DNA"/>
</dbReference>
<keyword evidence="3" id="KW-1185">Reference proteome</keyword>
<dbReference type="Proteomes" id="UP001519460">
    <property type="component" value="Unassembled WGS sequence"/>
</dbReference>
<evidence type="ECO:0000313" key="2">
    <source>
        <dbReference type="EMBL" id="KAK7476296.1"/>
    </source>
</evidence>
<organism evidence="2 3">
    <name type="scientific">Batillaria attramentaria</name>
    <dbReference type="NCBI Taxonomy" id="370345"/>
    <lineage>
        <taxon>Eukaryota</taxon>
        <taxon>Metazoa</taxon>
        <taxon>Spiralia</taxon>
        <taxon>Lophotrochozoa</taxon>
        <taxon>Mollusca</taxon>
        <taxon>Gastropoda</taxon>
        <taxon>Caenogastropoda</taxon>
        <taxon>Sorbeoconcha</taxon>
        <taxon>Cerithioidea</taxon>
        <taxon>Batillariidae</taxon>
        <taxon>Batillaria</taxon>
    </lineage>
</organism>
<reference evidence="2 3" key="1">
    <citation type="journal article" date="2023" name="Sci. Data">
        <title>Genome assembly of the Korean intertidal mud-creeper Batillaria attramentaria.</title>
        <authorList>
            <person name="Patra A.K."/>
            <person name="Ho P.T."/>
            <person name="Jun S."/>
            <person name="Lee S.J."/>
            <person name="Kim Y."/>
            <person name="Won Y.J."/>
        </authorList>
    </citation>
    <scope>NUCLEOTIDE SEQUENCE [LARGE SCALE GENOMIC DNA]</scope>
    <source>
        <strain evidence="2">Wonlab-2016</strain>
    </source>
</reference>
<keyword evidence="1" id="KW-1133">Transmembrane helix</keyword>
<protein>
    <submittedName>
        <fullName evidence="2">Uncharacterized protein</fullName>
    </submittedName>
</protein>
<accession>A0ABD0JNK2</accession>
<sequence length="96" mass="10352">MQLFPSGGNVAVVGLPHSQYLHLEGSLKPETCNVHVAEKTNRVFVQLKLLCSSGSSVSCSVYITFSTCLPADVLHPTGFLLGTIMVALWIQVSYLT</sequence>
<comment type="caution">
    <text evidence="2">The sequence shown here is derived from an EMBL/GenBank/DDBJ whole genome shotgun (WGS) entry which is preliminary data.</text>
</comment>
<evidence type="ECO:0000313" key="3">
    <source>
        <dbReference type="Proteomes" id="UP001519460"/>
    </source>
</evidence>